<protein>
    <submittedName>
        <fullName evidence="2">Uncharacterized protein</fullName>
    </submittedName>
</protein>
<dbReference type="AlphaFoldDB" id="A0AAD7WFH5"/>
<feature type="compositionally biased region" description="Basic and acidic residues" evidence="1">
    <location>
        <begin position="38"/>
        <end position="48"/>
    </location>
</feature>
<evidence type="ECO:0000256" key="1">
    <source>
        <dbReference type="SAM" id="MobiDB-lite"/>
    </source>
</evidence>
<keyword evidence="3" id="KW-1185">Reference proteome</keyword>
<evidence type="ECO:0000313" key="2">
    <source>
        <dbReference type="EMBL" id="KAJ8395186.1"/>
    </source>
</evidence>
<proteinExistence type="predicted"/>
<comment type="caution">
    <text evidence="2">The sequence shown here is derived from an EMBL/GenBank/DDBJ whole genome shotgun (WGS) entry which is preliminary data.</text>
</comment>
<dbReference type="EMBL" id="JAINUG010000119">
    <property type="protein sequence ID" value="KAJ8395186.1"/>
    <property type="molecule type" value="Genomic_DNA"/>
</dbReference>
<name>A0AAD7WFH5_9TELE</name>
<gene>
    <name evidence="2" type="ORF">AAFF_G00036420</name>
</gene>
<accession>A0AAD7WFH5</accession>
<feature type="region of interest" description="Disordered" evidence="1">
    <location>
        <begin position="38"/>
        <end position="59"/>
    </location>
</feature>
<sequence length="100" mass="11444">MKHTSQAFRLQAYTVKTAPVSTEAPAGEQLELKGCEGDSQVRRGHEFESPQMRGNHRGDRKRACVLELADAFGEELWEQLWHSCNMRLDHMEFLAGEVDR</sequence>
<organism evidence="2 3">
    <name type="scientific">Aldrovandia affinis</name>
    <dbReference type="NCBI Taxonomy" id="143900"/>
    <lineage>
        <taxon>Eukaryota</taxon>
        <taxon>Metazoa</taxon>
        <taxon>Chordata</taxon>
        <taxon>Craniata</taxon>
        <taxon>Vertebrata</taxon>
        <taxon>Euteleostomi</taxon>
        <taxon>Actinopterygii</taxon>
        <taxon>Neopterygii</taxon>
        <taxon>Teleostei</taxon>
        <taxon>Notacanthiformes</taxon>
        <taxon>Halosauridae</taxon>
        <taxon>Aldrovandia</taxon>
    </lineage>
</organism>
<dbReference type="Proteomes" id="UP001221898">
    <property type="component" value="Unassembled WGS sequence"/>
</dbReference>
<evidence type="ECO:0000313" key="3">
    <source>
        <dbReference type="Proteomes" id="UP001221898"/>
    </source>
</evidence>
<reference evidence="2" key="1">
    <citation type="journal article" date="2023" name="Science">
        <title>Genome structures resolve the early diversification of teleost fishes.</title>
        <authorList>
            <person name="Parey E."/>
            <person name="Louis A."/>
            <person name="Montfort J."/>
            <person name="Bouchez O."/>
            <person name="Roques C."/>
            <person name="Iampietro C."/>
            <person name="Lluch J."/>
            <person name="Castinel A."/>
            <person name="Donnadieu C."/>
            <person name="Desvignes T."/>
            <person name="Floi Bucao C."/>
            <person name="Jouanno E."/>
            <person name="Wen M."/>
            <person name="Mejri S."/>
            <person name="Dirks R."/>
            <person name="Jansen H."/>
            <person name="Henkel C."/>
            <person name="Chen W.J."/>
            <person name="Zahm M."/>
            <person name="Cabau C."/>
            <person name="Klopp C."/>
            <person name="Thompson A.W."/>
            <person name="Robinson-Rechavi M."/>
            <person name="Braasch I."/>
            <person name="Lecointre G."/>
            <person name="Bobe J."/>
            <person name="Postlethwait J.H."/>
            <person name="Berthelot C."/>
            <person name="Roest Crollius H."/>
            <person name="Guiguen Y."/>
        </authorList>
    </citation>
    <scope>NUCLEOTIDE SEQUENCE</scope>
    <source>
        <strain evidence="2">NC1722</strain>
    </source>
</reference>